<evidence type="ECO:0000256" key="2">
    <source>
        <dbReference type="ARBA" id="ARBA00009156"/>
    </source>
</evidence>
<evidence type="ECO:0000256" key="4">
    <source>
        <dbReference type="ARBA" id="ARBA00022741"/>
    </source>
</evidence>
<dbReference type="InterPro" id="IPR018483">
    <property type="entry name" value="Carb_kinase_FGGY_CS"/>
</dbReference>
<dbReference type="InterPro" id="IPR043129">
    <property type="entry name" value="ATPase_NBD"/>
</dbReference>
<feature type="domain" description="Carbohydrate kinase FGGY N-terminal" evidence="10">
    <location>
        <begin position="5"/>
        <end position="250"/>
    </location>
</feature>
<dbReference type="HAMAP" id="MF_00186">
    <property type="entry name" value="Glycerol_kin"/>
    <property type="match status" value="1"/>
</dbReference>
<feature type="binding site" evidence="9">
    <location>
        <position position="82"/>
    </location>
    <ligand>
        <name>glycerol</name>
        <dbReference type="ChEBI" id="CHEBI:17754"/>
    </ligand>
</feature>
<proteinExistence type="inferred from homology"/>
<evidence type="ECO:0000313" key="12">
    <source>
        <dbReference type="EMBL" id="QCF25041.1"/>
    </source>
</evidence>
<comment type="pathway">
    <text evidence="1 9">Polyol metabolism; glycerol degradation via glycerol kinase pathway; sn-glycerol 3-phosphate from glycerol: step 1/1.</text>
</comment>
<keyword evidence="7 9" id="KW-0067">ATP-binding</keyword>
<comment type="similarity">
    <text evidence="2 9">Belongs to the FGGY kinase family.</text>
</comment>
<dbReference type="FunFam" id="3.30.420.40:FF:000008">
    <property type="entry name" value="Glycerol kinase"/>
    <property type="match status" value="1"/>
</dbReference>
<keyword evidence="6 9" id="KW-0319">Glycerol metabolism</keyword>
<dbReference type="OrthoDB" id="9805576at2"/>
<gene>
    <name evidence="9 12" type="primary">glpK</name>
    <name evidence="12" type="ORF">soil367_03295</name>
</gene>
<dbReference type="Pfam" id="PF00370">
    <property type="entry name" value="FGGY_N"/>
    <property type="match status" value="1"/>
</dbReference>
<name>A0A4P7XDU6_9ALTE</name>
<evidence type="ECO:0000256" key="5">
    <source>
        <dbReference type="ARBA" id="ARBA00022777"/>
    </source>
</evidence>
<dbReference type="Gene3D" id="3.30.420.40">
    <property type="match status" value="2"/>
</dbReference>
<dbReference type="InterPro" id="IPR005999">
    <property type="entry name" value="Glycerol_kin"/>
</dbReference>
<feature type="binding site" evidence="9">
    <location>
        <position position="408"/>
    </location>
    <ligand>
        <name>ATP</name>
        <dbReference type="ChEBI" id="CHEBI:30616"/>
    </ligand>
</feature>
<feature type="domain" description="Carbohydrate kinase FGGY C-terminal" evidence="11">
    <location>
        <begin position="260"/>
        <end position="447"/>
    </location>
</feature>
<organism evidence="12 13">
    <name type="scientific">Hydrocarboniclastica marina</name>
    <dbReference type="NCBI Taxonomy" id="2259620"/>
    <lineage>
        <taxon>Bacteria</taxon>
        <taxon>Pseudomonadati</taxon>
        <taxon>Pseudomonadota</taxon>
        <taxon>Gammaproteobacteria</taxon>
        <taxon>Alteromonadales</taxon>
        <taxon>Alteromonadaceae</taxon>
        <taxon>Hydrocarboniclastica</taxon>
    </lineage>
</organism>
<protein>
    <recommendedName>
        <fullName evidence="9">Glycerol kinase</fullName>
        <ecNumber evidence="9">2.7.1.30</ecNumber>
    </recommendedName>
    <alternativeName>
        <fullName evidence="9">ATP:glycerol 3-phosphotransferase</fullName>
    </alternativeName>
    <alternativeName>
        <fullName evidence="9">Glycerokinase</fullName>
        <shortName evidence="9">GK</shortName>
    </alternativeName>
</protein>
<feature type="binding site" evidence="9">
    <location>
        <position position="13"/>
    </location>
    <ligand>
        <name>ATP</name>
        <dbReference type="ChEBI" id="CHEBI:30616"/>
    </ligand>
</feature>
<feature type="binding site" evidence="9">
    <location>
        <position position="312"/>
    </location>
    <ligand>
        <name>ATP</name>
        <dbReference type="ChEBI" id="CHEBI:30616"/>
    </ligand>
</feature>
<feature type="binding site" evidence="9">
    <location>
        <position position="308"/>
    </location>
    <ligand>
        <name>ATP</name>
        <dbReference type="ChEBI" id="CHEBI:30616"/>
    </ligand>
</feature>
<dbReference type="PROSITE" id="PS00933">
    <property type="entry name" value="FGGY_KINASES_1"/>
    <property type="match status" value="1"/>
</dbReference>
<dbReference type="InterPro" id="IPR018484">
    <property type="entry name" value="FGGY_N"/>
</dbReference>
<dbReference type="Proteomes" id="UP000298049">
    <property type="component" value="Chromosome"/>
</dbReference>
<evidence type="ECO:0000259" key="11">
    <source>
        <dbReference type="Pfam" id="PF02782"/>
    </source>
</evidence>
<dbReference type="AlphaFoldDB" id="A0A4P7XDU6"/>
<dbReference type="GO" id="GO:0019563">
    <property type="term" value="P:glycerol catabolic process"/>
    <property type="evidence" value="ECO:0007669"/>
    <property type="project" value="UniProtKB-UniRule"/>
</dbReference>
<dbReference type="FunFam" id="3.30.420.40:FF:000007">
    <property type="entry name" value="Glycerol kinase"/>
    <property type="match status" value="1"/>
</dbReference>
<feature type="binding site" evidence="9">
    <location>
        <position position="265"/>
    </location>
    <ligand>
        <name>ADP</name>
        <dbReference type="ChEBI" id="CHEBI:456216"/>
    </ligand>
</feature>
<feature type="binding site" evidence="9">
    <location>
        <position position="14"/>
    </location>
    <ligand>
        <name>ATP</name>
        <dbReference type="ChEBI" id="CHEBI:30616"/>
    </ligand>
</feature>
<reference evidence="12 13" key="1">
    <citation type="submission" date="2018-07" db="EMBL/GenBank/DDBJ databases">
        <title>Marsedoiliclastica nanhaica gen. nov. sp. nov., a novel marine hydrocarbonoclastic bacterium isolated from an in-situ enriched hydrocarbon-degrading consortium in deep-sea sediment.</title>
        <authorList>
            <person name="Dong C."/>
            <person name="Ma T."/>
            <person name="Liu R."/>
            <person name="Shao Z."/>
        </authorList>
    </citation>
    <scope>NUCLEOTIDE SEQUENCE [LARGE SCALE GENOMIC DNA]</scope>
    <source>
        <strain evidence="13">soil36-7</strain>
    </source>
</reference>
<evidence type="ECO:0000256" key="8">
    <source>
        <dbReference type="ARBA" id="ARBA00052101"/>
    </source>
</evidence>
<evidence type="ECO:0000313" key="13">
    <source>
        <dbReference type="Proteomes" id="UP000298049"/>
    </source>
</evidence>
<evidence type="ECO:0000259" key="10">
    <source>
        <dbReference type="Pfam" id="PF00370"/>
    </source>
</evidence>
<evidence type="ECO:0000256" key="6">
    <source>
        <dbReference type="ARBA" id="ARBA00022798"/>
    </source>
</evidence>
<dbReference type="RefSeq" id="WP_136546856.1">
    <property type="nucleotide sequence ID" value="NZ_CP031093.1"/>
</dbReference>
<evidence type="ECO:0000256" key="3">
    <source>
        <dbReference type="ARBA" id="ARBA00022679"/>
    </source>
</evidence>
<dbReference type="EMBL" id="CP031093">
    <property type="protein sequence ID" value="QCF25041.1"/>
    <property type="molecule type" value="Genomic_DNA"/>
</dbReference>
<dbReference type="GO" id="GO:0005829">
    <property type="term" value="C:cytosol"/>
    <property type="evidence" value="ECO:0007669"/>
    <property type="project" value="TreeGrafter"/>
</dbReference>
<evidence type="ECO:0000256" key="7">
    <source>
        <dbReference type="ARBA" id="ARBA00022840"/>
    </source>
</evidence>
<feature type="binding site" evidence="9">
    <location>
        <position position="12"/>
    </location>
    <ligand>
        <name>sn-glycerol 3-phosphate</name>
        <dbReference type="ChEBI" id="CHEBI:57597"/>
    </ligand>
</feature>
<comment type="catalytic activity">
    <reaction evidence="8 9">
        <text>glycerol + ATP = sn-glycerol 3-phosphate + ADP + H(+)</text>
        <dbReference type="Rhea" id="RHEA:21644"/>
        <dbReference type="ChEBI" id="CHEBI:15378"/>
        <dbReference type="ChEBI" id="CHEBI:17754"/>
        <dbReference type="ChEBI" id="CHEBI:30616"/>
        <dbReference type="ChEBI" id="CHEBI:57597"/>
        <dbReference type="ChEBI" id="CHEBI:456216"/>
        <dbReference type="EC" id="2.7.1.30"/>
    </reaction>
</comment>
<accession>A0A4P7XDU6</accession>
<feature type="binding site" evidence="9">
    <location>
        <position position="134"/>
    </location>
    <ligand>
        <name>sn-glycerol 3-phosphate</name>
        <dbReference type="ChEBI" id="CHEBI:57597"/>
    </ligand>
</feature>
<feature type="binding site" evidence="9">
    <location>
        <position position="134"/>
    </location>
    <ligand>
        <name>glycerol</name>
        <dbReference type="ChEBI" id="CHEBI:17754"/>
    </ligand>
</feature>
<evidence type="ECO:0000256" key="1">
    <source>
        <dbReference type="ARBA" id="ARBA00005190"/>
    </source>
</evidence>
<feature type="binding site" evidence="9">
    <location>
        <position position="16"/>
    </location>
    <ligand>
        <name>ADP</name>
        <dbReference type="ChEBI" id="CHEBI:456216"/>
    </ligand>
</feature>
<dbReference type="GO" id="GO:0006072">
    <property type="term" value="P:glycerol-3-phosphate metabolic process"/>
    <property type="evidence" value="ECO:0007669"/>
    <property type="project" value="InterPro"/>
</dbReference>
<dbReference type="UniPathway" id="UPA00618">
    <property type="reaction ID" value="UER00672"/>
</dbReference>
<feature type="binding site" evidence="9">
    <location>
        <position position="12"/>
    </location>
    <ligand>
        <name>ATP</name>
        <dbReference type="ChEBI" id="CHEBI:30616"/>
    </ligand>
</feature>
<dbReference type="Pfam" id="PF02782">
    <property type="entry name" value="FGGY_C"/>
    <property type="match status" value="1"/>
</dbReference>
<feature type="binding site" evidence="9">
    <location>
        <position position="12"/>
    </location>
    <ligand>
        <name>ADP</name>
        <dbReference type="ChEBI" id="CHEBI:456216"/>
    </ligand>
</feature>
<dbReference type="InterPro" id="IPR018485">
    <property type="entry name" value="FGGY_C"/>
</dbReference>
<feature type="binding site" evidence="9">
    <location>
        <position position="265"/>
    </location>
    <ligand>
        <name>ATP</name>
        <dbReference type="ChEBI" id="CHEBI:30616"/>
    </ligand>
</feature>
<evidence type="ECO:0000256" key="9">
    <source>
        <dbReference type="HAMAP-Rule" id="MF_00186"/>
    </source>
</evidence>
<dbReference type="PIRSF" id="PIRSF000538">
    <property type="entry name" value="GlpK"/>
    <property type="match status" value="1"/>
</dbReference>
<feature type="binding site" evidence="9">
    <location>
        <position position="83"/>
    </location>
    <ligand>
        <name>glycerol</name>
        <dbReference type="ChEBI" id="CHEBI:17754"/>
    </ligand>
</feature>
<keyword evidence="3 9" id="KW-0808">Transferase</keyword>
<comment type="activity regulation">
    <text evidence="9">Inhibited by fructose 1,6-bisphosphate (FBP).</text>
</comment>
<keyword evidence="4 9" id="KW-0547">Nucleotide-binding</keyword>
<dbReference type="InterPro" id="IPR000577">
    <property type="entry name" value="Carb_kinase_FGGY"/>
</dbReference>
<feature type="binding site" evidence="9">
    <location>
        <position position="82"/>
    </location>
    <ligand>
        <name>sn-glycerol 3-phosphate</name>
        <dbReference type="ChEBI" id="CHEBI:57597"/>
    </ligand>
</feature>
<sequence length="501" mass="54560">MSKLILAIDQGTTSSRAMLFSSSGQVVGAAQEEFPQHFPDDGWVEHAPEDLWQTVLRTARQVLADTGTAPGDVAAIGITNQRETTLVWDATSGEPIYPAIVWQDRRTETLCIELREQGHEPDINQRTGLLIDPYFSATKLRWILNHVPGAQARAERGELRFGTVDSFLLWRLTGGKVHRTDATNASRTLLFNIHNQAWDPQLLALFNIPEAMLPEVCDSAADFGHTLPELLGAAIPVLGIAGDQQAALFGQTCFRPGMAKSTYGTGCFLVLNTGDQVLRSHNRLLSTVAYRLKGKTTYALEGSIFVAGATIQWLRDGLHLIAKAGETESLAAQTPLDHGVYMVPAFTGLGAPYWDASARGAIFGLTRDTGIKEIVTAGLQSVCFQTKDLQKAMERDGVRPTSLRVDGGMVVNNWVLQFLADILGGTVDRPEIIETTALGAAYLAGLQAGIFASLEALEELWQSDRRFEPEMSKTRRDGFYAGWQNAIRGVQSLGCSKSASN</sequence>
<feature type="binding site" evidence="9">
    <location>
        <position position="308"/>
    </location>
    <ligand>
        <name>ADP</name>
        <dbReference type="ChEBI" id="CHEBI:456216"/>
    </ligand>
</feature>
<dbReference type="GO" id="GO:0005524">
    <property type="term" value="F:ATP binding"/>
    <property type="evidence" value="ECO:0007669"/>
    <property type="project" value="UniProtKB-UniRule"/>
</dbReference>
<dbReference type="NCBIfam" id="NF000756">
    <property type="entry name" value="PRK00047.1"/>
    <property type="match status" value="1"/>
</dbReference>
<feature type="binding site" evidence="9">
    <location>
        <position position="243"/>
    </location>
    <ligand>
        <name>sn-glycerol 3-phosphate</name>
        <dbReference type="ChEBI" id="CHEBI:57597"/>
    </ligand>
</feature>
<feature type="binding site" evidence="9">
    <location>
        <position position="408"/>
    </location>
    <ligand>
        <name>ADP</name>
        <dbReference type="ChEBI" id="CHEBI:456216"/>
    </ligand>
</feature>
<dbReference type="EC" id="2.7.1.30" evidence="9"/>
<keyword evidence="5 9" id="KW-0418">Kinase</keyword>
<feature type="binding site" evidence="9">
    <location>
        <position position="83"/>
    </location>
    <ligand>
        <name>sn-glycerol 3-phosphate</name>
        <dbReference type="ChEBI" id="CHEBI:57597"/>
    </ligand>
</feature>
<feature type="binding site" evidence="9">
    <location>
        <position position="244"/>
    </location>
    <ligand>
        <name>glycerol</name>
        <dbReference type="ChEBI" id="CHEBI:17754"/>
    </ligand>
</feature>
<dbReference type="SUPFAM" id="SSF53067">
    <property type="entry name" value="Actin-like ATPase domain"/>
    <property type="match status" value="2"/>
</dbReference>
<feature type="binding site" evidence="9">
    <location>
        <position position="243"/>
    </location>
    <ligand>
        <name>glycerol</name>
        <dbReference type="ChEBI" id="CHEBI:17754"/>
    </ligand>
</feature>
<keyword evidence="13" id="KW-1185">Reference proteome</keyword>
<dbReference type="PANTHER" id="PTHR10196:SF78">
    <property type="entry name" value="GLYCEROL KINASE"/>
    <property type="match status" value="1"/>
</dbReference>
<dbReference type="NCBIfam" id="TIGR01311">
    <property type="entry name" value="glycerol_kin"/>
    <property type="match status" value="1"/>
</dbReference>
<dbReference type="PANTHER" id="PTHR10196">
    <property type="entry name" value="SUGAR KINASE"/>
    <property type="match status" value="1"/>
</dbReference>
<dbReference type="GO" id="GO:0004370">
    <property type="term" value="F:glycerol kinase activity"/>
    <property type="evidence" value="ECO:0007669"/>
    <property type="project" value="UniProtKB-UniRule"/>
</dbReference>
<dbReference type="KEGG" id="hmi:soil367_03295"/>
<dbReference type="CDD" id="cd07786">
    <property type="entry name" value="FGGY_EcGK_like"/>
    <property type="match status" value="1"/>
</dbReference>
<feature type="binding site" evidence="9">
    <location>
        <position position="412"/>
    </location>
    <ligand>
        <name>ADP</name>
        <dbReference type="ChEBI" id="CHEBI:456216"/>
    </ligand>
</feature>
<comment type="function">
    <text evidence="9">Key enzyme in the regulation of glycerol uptake and metabolism. Catalyzes the phosphorylation of glycerol to yield sn-glycerol 3-phosphate.</text>
</comment>